<feature type="signal peptide" evidence="3">
    <location>
        <begin position="1"/>
        <end position="31"/>
    </location>
</feature>
<keyword evidence="2" id="KW-1133">Transmembrane helix</keyword>
<dbReference type="NCBIfam" id="TIGR03934">
    <property type="entry name" value="TQXA_dom"/>
    <property type="match status" value="1"/>
</dbReference>
<feature type="chain" id="PRO_5003066875" evidence="3">
    <location>
        <begin position="32"/>
        <end position="501"/>
    </location>
</feature>
<sequence>MKIRRISKLIAATAVASLAFLAPVVGAPAFADSVPENGAKAVAKSGQSGDRVRVTHGNRVKNLGTTVFNITVDGKEYKSYCIELDKPFAEGNGSVQAWEDLDEVSKNKVGWILENSYPKVNVTELAKNSGVEGLTYRQAISATQAAVWHFTTKGGSDLVADSSKWTNSQADKIIKLYKYLIGDANVGVNFSDNHADVDVSLEGGKTYKAGDKVGPIKVSSSQKTVKLQAEPQGDAYVIVDSEGNQVDLDAVKPGELFVQINKDAPKGSLTLTATSAASSLTGRVFVHDIQNKQRVVLIDTKKDVKQAKVNFEWGQDETPPPCDNETPPGDNETPPCEEETPPGDKGTPPPCDNETPPGDNETPPCEEETPPGDQETPPGDKGTPPPCDNETPPGDNETPPCEEETPPGDQETPPGDNDTPKPGDNDTPKPGDNDTPKPGDNDTPKPGDNDTPKPGDNESDDNGSSDLPRTGAEFAGALVAAIVLIVGGVAALFVARRKQNN</sequence>
<dbReference type="RefSeq" id="WP_005884338.1">
    <property type="nucleotide sequence ID" value="NZ_ADNU01000040.1"/>
</dbReference>
<dbReference type="InterPro" id="IPR023849">
    <property type="entry name" value="TQXA_dom"/>
</dbReference>
<dbReference type="STRING" id="585530.HMPREF0183_1419"/>
<dbReference type="EMBL" id="ADNU01000040">
    <property type="protein sequence ID" value="EFG47314.1"/>
    <property type="molecule type" value="Genomic_DNA"/>
</dbReference>
<name>D4YNA9_9MICO</name>
<keyword evidence="2" id="KW-0812">Transmembrane</keyword>
<dbReference type="Gene3D" id="1.10.150.480">
    <property type="match status" value="1"/>
</dbReference>
<accession>D4YNA9</accession>
<dbReference type="eggNOG" id="COG3468">
    <property type="taxonomic scope" value="Bacteria"/>
</dbReference>
<dbReference type="NCBIfam" id="TIGR01167">
    <property type="entry name" value="LPXTG_anchor"/>
    <property type="match status" value="1"/>
</dbReference>
<comment type="caution">
    <text evidence="5">The sequence shown here is derived from an EMBL/GenBank/DDBJ whole genome shotgun (WGS) entry which is preliminary data.</text>
</comment>
<keyword evidence="3" id="KW-0732">Signal</keyword>
<feature type="compositionally biased region" description="Basic and acidic residues" evidence="1">
    <location>
        <begin position="418"/>
        <end position="456"/>
    </location>
</feature>
<dbReference type="OrthoDB" id="2676146at2"/>
<reference evidence="5 6" key="1">
    <citation type="submission" date="2010-04" db="EMBL/GenBank/DDBJ databases">
        <authorList>
            <person name="Qin X."/>
            <person name="Bachman B."/>
            <person name="Battles P."/>
            <person name="Bell A."/>
            <person name="Bess C."/>
            <person name="Bickham C."/>
            <person name="Chaboub L."/>
            <person name="Chen D."/>
            <person name="Coyle M."/>
            <person name="Deiros D.R."/>
            <person name="Dinh H."/>
            <person name="Forbes L."/>
            <person name="Fowler G."/>
            <person name="Francisco L."/>
            <person name="Fu Q."/>
            <person name="Gubbala S."/>
            <person name="Hale W."/>
            <person name="Han Y."/>
            <person name="Hemphill L."/>
            <person name="Highlander S.K."/>
            <person name="Hirani K."/>
            <person name="Hogues M."/>
            <person name="Jackson L."/>
            <person name="Jakkamsetti A."/>
            <person name="Javaid M."/>
            <person name="Jiang H."/>
            <person name="Korchina V."/>
            <person name="Kovar C."/>
            <person name="Lara F."/>
            <person name="Lee S."/>
            <person name="Mata R."/>
            <person name="Mathew T."/>
            <person name="Moen C."/>
            <person name="Morales K."/>
            <person name="Munidasa M."/>
            <person name="Nazareth L."/>
            <person name="Ngo R."/>
            <person name="Nguyen L."/>
            <person name="Okwuonu G."/>
            <person name="Ongeri F."/>
            <person name="Patil S."/>
            <person name="Petrosino J."/>
            <person name="Pham C."/>
            <person name="Pham P."/>
            <person name="Pu L.-L."/>
            <person name="Puazo M."/>
            <person name="Raj R."/>
            <person name="Reid J."/>
            <person name="Rouhana J."/>
            <person name="Saada N."/>
            <person name="Shang Y."/>
            <person name="Simmons D."/>
            <person name="Thornton R."/>
            <person name="Warren J."/>
            <person name="Weissenberger G."/>
            <person name="Zhang J."/>
            <person name="Zhang L."/>
            <person name="Zhou C."/>
            <person name="Zhu D."/>
            <person name="Muzny D."/>
            <person name="Worley K."/>
            <person name="Gibbs R."/>
        </authorList>
    </citation>
    <scope>NUCLEOTIDE SEQUENCE [LARGE SCALE GENOMIC DNA]</scope>
    <source>
        <strain evidence="5 6">ATCC 49030</strain>
    </source>
</reference>
<evidence type="ECO:0000256" key="3">
    <source>
        <dbReference type="SAM" id="SignalP"/>
    </source>
</evidence>
<evidence type="ECO:0000256" key="2">
    <source>
        <dbReference type="SAM" id="Phobius"/>
    </source>
</evidence>
<dbReference type="InterPro" id="IPR013552">
    <property type="entry name" value="Thioester_dom"/>
</dbReference>
<dbReference type="Proteomes" id="UP000005714">
    <property type="component" value="Unassembled WGS sequence"/>
</dbReference>
<keyword evidence="6" id="KW-1185">Reference proteome</keyword>
<dbReference type="Pfam" id="PF08341">
    <property type="entry name" value="TED"/>
    <property type="match status" value="1"/>
</dbReference>
<gene>
    <name evidence="5" type="ORF">HMPREF0183_1419</name>
</gene>
<feature type="domain" description="Thioester" evidence="4">
    <location>
        <begin position="79"/>
        <end position="185"/>
    </location>
</feature>
<feature type="region of interest" description="Disordered" evidence="1">
    <location>
        <begin position="310"/>
        <end position="470"/>
    </location>
</feature>
<evidence type="ECO:0000313" key="6">
    <source>
        <dbReference type="Proteomes" id="UP000005714"/>
    </source>
</evidence>
<evidence type="ECO:0000313" key="5">
    <source>
        <dbReference type="EMBL" id="EFG47314.1"/>
    </source>
</evidence>
<evidence type="ECO:0000256" key="1">
    <source>
        <dbReference type="SAM" id="MobiDB-lite"/>
    </source>
</evidence>
<feature type="transmembrane region" description="Helical" evidence="2">
    <location>
        <begin position="474"/>
        <end position="495"/>
    </location>
</feature>
<evidence type="ECO:0000259" key="4">
    <source>
        <dbReference type="Pfam" id="PF08341"/>
    </source>
</evidence>
<dbReference type="AlphaFoldDB" id="D4YNA9"/>
<proteinExistence type="predicted"/>
<organism evidence="5 6">
    <name type="scientific">Brevibacterium mcbrellneri ATCC 49030</name>
    <dbReference type="NCBI Taxonomy" id="585530"/>
    <lineage>
        <taxon>Bacteria</taxon>
        <taxon>Bacillati</taxon>
        <taxon>Actinomycetota</taxon>
        <taxon>Actinomycetes</taxon>
        <taxon>Micrococcales</taxon>
        <taxon>Brevibacteriaceae</taxon>
        <taxon>Brevibacterium</taxon>
    </lineage>
</organism>
<keyword evidence="2" id="KW-0472">Membrane</keyword>
<protein>
    <submittedName>
        <fullName evidence="5">TQXA domain protein</fullName>
    </submittedName>
</protein>